<dbReference type="Proteomes" id="UP001604335">
    <property type="component" value="Unassembled WGS sequence"/>
</dbReference>
<feature type="domain" description="G" evidence="6">
    <location>
        <begin position="149"/>
        <end position="261"/>
    </location>
</feature>
<evidence type="ECO:0000259" key="6">
    <source>
        <dbReference type="Pfam" id="PF01926"/>
    </source>
</evidence>
<dbReference type="InterPro" id="IPR027417">
    <property type="entry name" value="P-loop_NTPase"/>
</dbReference>
<accession>A0ABW7CCL7</accession>
<keyword evidence="3 5" id="KW-1133">Transmembrane helix</keyword>
<dbReference type="Pfam" id="PF01926">
    <property type="entry name" value="MMR_HSR1"/>
    <property type="match status" value="1"/>
</dbReference>
<evidence type="ECO:0000313" key="7">
    <source>
        <dbReference type="EMBL" id="MFG3818887.1"/>
    </source>
</evidence>
<dbReference type="Pfam" id="PF05128">
    <property type="entry name" value="DUF697"/>
    <property type="match status" value="1"/>
</dbReference>
<dbReference type="RefSeq" id="WP_393014494.1">
    <property type="nucleotide sequence ID" value="NZ_JAZAQF010000086.1"/>
</dbReference>
<feature type="transmembrane region" description="Helical" evidence="5">
    <location>
        <begin position="36"/>
        <end position="61"/>
    </location>
</feature>
<dbReference type="Gene3D" id="3.40.50.300">
    <property type="entry name" value="P-loop containing nucleotide triphosphate hydrolases"/>
    <property type="match status" value="1"/>
</dbReference>
<keyword evidence="2 5" id="KW-0812">Transmembrane</keyword>
<evidence type="ECO:0000313" key="8">
    <source>
        <dbReference type="Proteomes" id="UP001604335"/>
    </source>
</evidence>
<evidence type="ECO:0000256" key="5">
    <source>
        <dbReference type="SAM" id="Phobius"/>
    </source>
</evidence>
<name>A0ABW7CCL7_9CYAN</name>
<comment type="subcellular location">
    <subcellularLocation>
        <location evidence="1">Membrane</location>
        <topology evidence="1">Multi-pass membrane protein</topology>
    </subcellularLocation>
</comment>
<dbReference type="PANTHER" id="PTHR42714">
    <property type="entry name" value="TRNA MODIFICATION GTPASE GTPBP3"/>
    <property type="match status" value="1"/>
</dbReference>
<dbReference type="CDD" id="cd00880">
    <property type="entry name" value="Era_like"/>
    <property type="match status" value="1"/>
</dbReference>
<organism evidence="7 8">
    <name type="scientific">Limnothrix redekei LRLZ20PSL1</name>
    <dbReference type="NCBI Taxonomy" id="3112953"/>
    <lineage>
        <taxon>Bacteria</taxon>
        <taxon>Bacillati</taxon>
        <taxon>Cyanobacteriota</taxon>
        <taxon>Cyanophyceae</taxon>
        <taxon>Pseudanabaenales</taxon>
        <taxon>Pseudanabaenaceae</taxon>
        <taxon>Limnothrix</taxon>
    </lineage>
</organism>
<proteinExistence type="predicted"/>
<dbReference type="InterPro" id="IPR006073">
    <property type="entry name" value="GTP-bd"/>
</dbReference>
<keyword evidence="4 5" id="KW-0472">Membrane</keyword>
<dbReference type="PANTHER" id="PTHR42714:SF2">
    <property type="entry name" value="TRNA MODIFICATION GTPASE GTPBP3, MITOCHONDRIAL"/>
    <property type="match status" value="1"/>
</dbReference>
<dbReference type="EMBL" id="JAZAQF010000086">
    <property type="protein sequence ID" value="MFG3818887.1"/>
    <property type="molecule type" value="Genomic_DNA"/>
</dbReference>
<evidence type="ECO:0000256" key="3">
    <source>
        <dbReference type="ARBA" id="ARBA00022989"/>
    </source>
</evidence>
<evidence type="ECO:0000256" key="2">
    <source>
        <dbReference type="ARBA" id="ARBA00022692"/>
    </source>
</evidence>
<dbReference type="SUPFAM" id="SSF52540">
    <property type="entry name" value="P-loop containing nucleoside triphosphate hydrolases"/>
    <property type="match status" value="1"/>
</dbReference>
<comment type="caution">
    <text evidence="7">The sequence shown here is derived from an EMBL/GenBank/DDBJ whole genome shotgun (WGS) entry which is preliminary data.</text>
</comment>
<evidence type="ECO:0000256" key="4">
    <source>
        <dbReference type="ARBA" id="ARBA00023136"/>
    </source>
</evidence>
<protein>
    <submittedName>
        <fullName evidence="7">GTP-binding protein</fullName>
    </submittedName>
</protein>
<evidence type="ECO:0000256" key="1">
    <source>
        <dbReference type="ARBA" id="ARBA00004141"/>
    </source>
</evidence>
<gene>
    <name evidence="7" type="ORF">VPK24_14680</name>
</gene>
<sequence length="534" mass="58284">MTLTRFIVVLTGLCVILALVLWLVSALQQLYWQVSWTAPFLGPVVVLLTLALLGALLVAFFRYVRPLDWPQDWRSLWQVTQRSITGQTPPTPPEPNPTVSEVKTEAAGAALEAVRAQVDLIRDRVARQALLDRSREIESSLARGELLLVVFGTGSAGKTSLVNALLGRVAGTIGPTMGTTEEGETYRLALPEIDRAVLITDTPGILEAGVAGTQRDRQARRLAAEADLLIFVVEGDLQQSELEPLQQLLAIGKRSLLAFNKTDRYPEADRTAILAKLRERLAEQLPTADIVPIAARPAAVRLPNGETLTPDPEIMPLIRRIVAVLRAEGEELIADNMLLQAQRLSDRARQLIDAQRRRQAEAVVDRYQWLGAGAVAVTPIPVVDLLATAAVNAQMILELGKVYGCNLSGDRAQELALSLAKTMTGLGIVKGAMGILTTALQVNIATAIISRAIQAVTAAYLTRIAGRSFIEYFRHDQDWGDGGISEVVKKQFQLEQRDQFVKRFVQQAIAKVVQPIAQETAPQPKPPDRTSPNS</sequence>
<dbReference type="InterPro" id="IPR021147">
    <property type="entry name" value="DUF697"/>
</dbReference>
<keyword evidence="8" id="KW-1185">Reference proteome</keyword>
<reference evidence="8" key="1">
    <citation type="journal article" date="2024" name="Algal Res.">
        <title>Biochemical, toxicological and genomic investigation of a high-biomass producing Limnothrix strain isolated from Italian shallow drinking water reservoir.</title>
        <authorList>
            <person name="Simonazzi M."/>
            <person name="Shishido T.K."/>
            <person name="Delbaje E."/>
            <person name="Wahlsten M."/>
            <person name="Fewer D.P."/>
            <person name="Sivonen K."/>
            <person name="Pezzolesi L."/>
            <person name="Pistocchi R."/>
        </authorList>
    </citation>
    <scope>NUCLEOTIDE SEQUENCE [LARGE SCALE GENOMIC DNA]</scope>
    <source>
        <strain evidence="8">LRLZ20PSL1</strain>
    </source>
</reference>